<gene>
    <name evidence="1" type="ORF">HHK36_032372</name>
</gene>
<evidence type="ECO:0000313" key="2">
    <source>
        <dbReference type="Proteomes" id="UP000655225"/>
    </source>
</evidence>
<organism evidence="1 2">
    <name type="scientific">Tetracentron sinense</name>
    <name type="common">Spur-leaf</name>
    <dbReference type="NCBI Taxonomy" id="13715"/>
    <lineage>
        <taxon>Eukaryota</taxon>
        <taxon>Viridiplantae</taxon>
        <taxon>Streptophyta</taxon>
        <taxon>Embryophyta</taxon>
        <taxon>Tracheophyta</taxon>
        <taxon>Spermatophyta</taxon>
        <taxon>Magnoliopsida</taxon>
        <taxon>Trochodendrales</taxon>
        <taxon>Trochodendraceae</taxon>
        <taxon>Tetracentron</taxon>
    </lineage>
</organism>
<dbReference type="EMBL" id="JABCRI010000643">
    <property type="protein sequence ID" value="KAF8369606.1"/>
    <property type="molecule type" value="Genomic_DNA"/>
</dbReference>
<accession>A0A834Y989</accession>
<sequence length="401" mass="45701">MLYRCSPSAFYNVVKKFSNKQKDAICSIGLGSLLQIHEKIHLRRHIIDFVVEYYSLKSGAVIVDNTTVPISLTDMVLCFGLPMVGSQIILEGNKELIRELCDHYQIKGSYIYKVTLEKMLKVDDREAICRVKNGKVANVGGFVLFLQHVEVEKELARGELHNTQMSCIIEDLRQKIVTQDTIIETLQEQLSKKETSTENEFNKRSVHESIYVSASLVKRGAVHSMAIGSAQRLLFLRSDSKEMNMLGSTVAIRVVINSWVKRRTHKRKCYKSYADELPTHQRIKLRKAISTLPRQLTRPSLFPSLTAFQKVAVDDAQRCDDIHSMRIIRDRGSIVVGDFFPFIHLTSTSRNKKTRHPSVLLGMVVWEQRCNDGKHRQHGERRGIASSYNSGVVLVKMVDRG</sequence>
<reference evidence="1 2" key="1">
    <citation type="submission" date="2020-04" db="EMBL/GenBank/DDBJ databases">
        <title>Plant Genome Project.</title>
        <authorList>
            <person name="Zhang R.-G."/>
        </authorList>
    </citation>
    <scope>NUCLEOTIDE SEQUENCE [LARGE SCALE GENOMIC DNA]</scope>
    <source>
        <strain evidence="1">YNK0</strain>
        <tissue evidence="1">Leaf</tissue>
    </source>
</reference>
<protein>
    <submittedName>
        <fullName evidence="1">Uncharacterized protein</fullName>
    </submittedName>
</protein>
<dbReference type="AlphaFoldDB" id="A0A834Y989"/>
<evidence type="ECO:0000313" key="1">
    <source>
        <dbReference type="EMBL" id="KAF8369606.1"/>
    </source>
</evidence>
<comment type="caution">
    <text evidence="1">The sequence shown here is derived from an EMBL/GenBank/DDBJ whole genome shotgun (WGS) entry which is preliminary data.</text>
</comment>
<keyword evidence="2" id="KW-1185">Reference proteome</keyword>
<dbReference type="Proteomes" id="UP000655225">
    <property type="component" value="Unassembled WGS sequence"/>
</dbReference>
<name>A0A834Y989_TETSI</name>
<proteinExistence type="predicted"/>